<dbReference type="InterPro" id="IPR023753">
    <property type="entry name" value="FAD/NAD-binding_dom"/>
</dbReference>
<dbReference type="InterPro" id="IPR036188">
    <property type="entry name" value="FAD/NAD-bd_sf"/>
</dbReference>
<dbReference type="Pfam" id="PF07992">
    <property type="entry name" value="Pyr_redox_2"/>
    <property type="match status" value="1"/>
</dbReference>
<protein>
    <submittedName>
        <fullName evidence="2">Twin-arginine translocation pathway signal</fullName>
    </submittedName>
</protein>
<gene>
    <name evidence="2" type="ORF">PA42_15870</name>
</gene>
<sequence>MSQFDQINQSKRQFIRSGLAMGTFSAIGGTGLLLPSSVKANLPKISSSANIVIAGAGAAGLTIASRLAARLDPTAKITLIDSRIAHYYQPGFTLVAGGIKPENYVVSQTADYLPENVKWIQASVNEFDPDSNSLTTSTGEKITYDYLFVATGLKLDYDAIEGMDVNLIGKNGLGSVYHSPSSAYKTWQLLDEFANKGGDAVFLRPATEMKCAGAPLKYAFIVRDYLQRRGTLDKSKLLYNAHNNTLFSVPIVDAKLKMLFAEKNIHVDYNRVLTAIDPAKRIATFNSPEGKVDVNYDFINVVPPMRAPDAVRNSPLAWQEGGFAADGWVEVEKHNLRHRRYKNVFAVGDVAGVPKGKTAASVKWQVPVAVEHLLAELAGKPCDEVYNGYTSCPMITQLGKGMLIEFDYNNHLTPSFPGIIAPLEELWATWAIKTLGLKPTYLGMLRGLA</sequence>
<organism evidence="2 3">
    <name type="scientific">Pasteurella canis</name>
    <dbReference type="NCBI Taxonomy" id="753"/>
    <lineage>
        <taxon>Bacteria</taxon>
        <taxon>Pseudomonadati</taxon>
        <taxon>Pseudomonadota</taxon>
        <taxon>Gammaproteobacteria</taxon>
        <taxon>Pasteurellales</taxon>
        <taxon>Pasteurellaceae</taxon>
        <taxon>Pasteurella</taxon>
    </lineage>
</organism>
<comment type="caution">
    <text evidence="2">The sequence shown here is derived from an EMBL/GenBank/DDBJ whole genome shotgun (WGS) entry which is preliminary data.</text>
</comment>
<evidence type="ECO:0000313" key="2">
    <source>
        <dbReference type="EMBL" id="GJH43413.1"/>
    </source>
</evidence>
<keyword evidence="3" id="KW-1185">Reference proteome</keyword>
<feature type="domain" description="FAD/NAD(P)-binding" evidence="1">
    <location>
        <begin position="50"/>
        <end position="163"/>
    </location>
</feature>
<dbReference type="PANTHER" id="PTHR10632">
    <property type="entry name" value="SULFIDE:QUINONE OXIDOREDUCTASE"/>
    <property type="match status" value="1"/>
</dbReference>
<dbReference type="InterPro" id="IPR006311">
    <property type="entry name" value="TAT_signal"/>
</dbReference>
<dbReference type="Proteomes" id="UP001052140">
    <property type="component" value="Unassembled WGS sequence"/>
</dbReference>
<dbReference type="GeneID" id="69687642"/>
<name>A0ABQ4VHC5_9PAST</name>
<dbReference type="PROSITE" id="PS51318">
    <property type="entry name" value="TAT"/>
    <property type="match status" value="1"/>
</dbReference>
<dbReference type="SUPFAM" id="SSF51905">
    <property type="entry name" value="FAD/NAD(P)-binding domain"/>
    <property type="match status" value="2"/>
</dbReference>
<dbReference type="EMBL" id="BPUX01000025">
    <property type="protein sequence ID" value="GJH43413.1"/>
    <property type="molecule type" value="Genomic_DNA"/>
</dbReference>
<evidence type="ECO:0000259" key="1">
    <source>
        <dbReference type="Pfam" id="PF07992"/>
    </source>
</evidence>
<dbReference type="RefSeq" id="WP_226690903.1">
    <property type="nucleotide sequence ID" value="NZ_BPUX01000025.1"/>
</dbReference>
<dbReference type="InterPro" id="IPR015904">
    <property type="entry name" value="Sulphide_quinone_reductase"/>
</dbReference>
<dbReference type="Gene3D" id="3.50.50.60">
    <property type="entry name" value="FAD/NAD(P)-binding domain"/>
    <property type="match status" value="2"/>
</dbReference>
<accession>A0ABQ4VHC5</accession>
<evidence type="ECO:0000313" key="3">
    <source>
        <dbReference type="Proteomes" id="UP001052140"/>
    </source>
</evidence>
<reference evidence="2" key="1">
    <citation type="submission" date="2024-05" db="EMBL/GenBank/DDBJ databases">
        <title>Determining zoonotic pasteurella genome.</title>
        <authorList>
            <person name="Maeda T."/>
            <person name="Takahashi T."/>
            <person name="Yoshida H."/>
        </authorList>
    </citation>
    <scope>NUCLEOTIDE SEQUENCE</scope>
    <source>
        <strain evidence="2">PA42</strain>
    </source>
</reference>
<dbReference type="PANTHER" id="PTHR10632:SF2">
    <property type="entry name" value="SULFIDE:QUINONE OXIDOREDUCTASE, MITOCHONDRIAL"/>
    <property type="match status" value="1"/>
</dbReference>
<proteinExistence type="predicted"/>